<proteinExistence type="predicted"/>
<sequence length="589" mass="65739">KHCEPSVTVRKRNGRRQAASRTAQLEEKLEDLVTLLRSQSTAVKPPAASHTAPDTTHGSSHLDLWANTPAPSHTGTAPAGSSDDQSDSNPAARTTTGGPQTPAAILGAAFSRGLFNHWAEPVPISSMIQAPGLPATLSEAEEQLALFREQYLQCFPCIYIPSNMTSDQLRDEKPFTWFTIMMMSCQTSSLQYGMGSVWQRIISQKIVVEHEKSIDILQGMIIFLAWSQYHKKDRPYLAVFTQIALSQVYDLGLNKLPGDPTAFACFKPNAFNPYLVHKERTMEDRRTVLACFYISSQIAFTLKKMEGLRWTAHMNDCLNFLNEHPEWPGDQVLAAQVRVHLLIDQLGSDGSAAMPPYYNLTALASPIDAVKIQLPPGLETNDMIRIQLLYSELAVLENSLCRTPYNPKKPDLRRYEILSRIVDTLKRWFDMFFPLSNAHYTALSLAFWCQLAHTIMSLYKISTLDEPAWDRAALRRDIDVLDICDRVIHDMNAASAHRRQIRPEIAATTPSQCAADNDIFSVCGRMIVAMRNGWALELGAPQMDPTGLAADGPPDDNGFVDNITTGPMAVPINFLDDAWLTDVFNISWE</sequence>
<keyword evidence="5" id="KW-0539">Nucleus</keyword>
<dbReference type="STRING" id="1408157.A0A1J7IB52"/>
<evidence type="ECO:0008006" key="9">
    <source>
        <dbReference type="Google" id="ProtNLM"/>
    </source>
</evidence>
<keyword evidence="4" id="KW-0804">Transcription</keyword>
<keyword evidence="3" id="KW-0238">DNA-binding</keyword>
<evidence type="ECO:0000256" key="5">
    <source>
        <dbReference type="ARBA" id="ARBA00023242"/>
    </source>
</evidence>
<evidence type="ECO:0000313" key="7">
    <source>
        <dbReference type="EMBL" id="OIW24686.1"/>
    </source>
</evidence>
<evidence type="ECO:0000256" key="1">
    <source>
        <dbReference type="ARBA" id="ARBA00004123"/>
    </source>
</evidence>
<evidence type="ECO:0000256" key="4">
    <source>
        <dbReference type="ARBA" id="ARBA00023163"/>
    </source>
</evidence>
<dbReference type="EMBL" id="KV875103">
    <property type="protein sequence ID" value="OIW24686.1"/>
    <property type="molecule type" value="Genomic_DNA"/>
</dbReference>
<dbReference type="OrthoDB" id="5217604at2759"/>
<evidence type="ECO:0000313" key="8">
    <source>
        <dbReference type="Proteomes" id="UP000182658"/>
    </source>
</evidence>
<name>A0A1J7IB52_9PEZI</name>
<organism evidence="7 8">
    <name type="scientific">Coniochaeta ligniaria NRRL 30616</name>
    <dbReference type="NCBI Taxonomy" id="1408157"/>
    <lineage>
        <taxon>Eukaryota</taxon>
        <taxon>Fungi</taxon>
        <taxon>Dikarya</taxon>
        <taxon>Ascomycota</taxon>
        <taxon>Pezizomycotina</taxon>
        <taxon>Sordariomycetes</taxon>
        <taxon>Sordariomycetidae</taxon>
        <taxon>Coniochaetales</taxon>
        <taxon>Coniochaetaceae</taxon>
        <taxon>Coniochaeta</taxon>
    </lineage>
</organism>
<feature type="region of interest" description="Disordered" evidence="6">
    <location>
        <begin position="1"/>
        <end position="23"/>
    </location>
</feature>
<comment type="subcellular location">
    <subcellularLocation>
        <location evidence="1">Nucleus</location>
    </subcellularLocation>
</comment>
<keyword evidence="2" id="KW-0805">Transcription regulation</keyword>
<dbReference type="InParanoid" id="A0A1J7IB52"/>
<dbReference type="GO" id="GO:0000981">
    <property type="term" value="F:DNA-binding transcription factor activity, RNA polymerase II-specific"/>
    <property type="evidence" value="ECO:0007669"/>
    <property type="project" value="TreeGrafter"/>
</dbReference>
<protein>
    <recommendedName>
        <fullName evidence="9">Transcription factor domain-containing protein</fullName>
    </recommendedName>
</protein>
<dbReference type="GO" id="GO:0000976">
    <property type="term" value="F:transcription cis-regulatory region binding"/>
    <property type="evidence" value="ECO:0007669"/>
    <property type="project" value="TreeGrafter"/>
</dbReference>
<reference evidence="7 8" key="1">
    <citation type="submission" date="2016-10" db="EMBL/GenBank/DDBJ databases">
        <title>Draft genome sequence of Coniochaeta ligniaria NRRL30616, a lignocellulolytic fungus for bioabatement of inhibitors in plant biomass hydrolysates.</title>
        <authorList>
            <consortium name="DOE Joint Genome Institute"/>
            <person name="Jimenez D.J."/>
            <person name="Hector R.E."/>
            <person name="Riley R."/>
            <person name="Sun H."/>
            <person name="Grigoriev I.V."/>
            <person name="Van Elsas J.D."/>
            <person name="Nichols N.N."/>
        </authorList>
    </citation>
    <scope>NUCLEOTIDE SEQUENCE [LARGE SCALE GENOMIC DNA]</scope>
    <source>
        <strain evidence="7 8">NRRL 30616</strain>
    </source>
</reference>
<dbReference type="InterPro" id="IPR051089">
    <property type="entry name" value="prtT"/>
</dbReference>
<dbReference type="AlphaFoldDB" id="A0A1J7IB52"/>
<dbReference type="GO" id="GO:0005634">
    <property type="term" value="C:nucleus"/>
    <property type="evidence" value="ECO:0007669"/>
    <property type="project" value="UniProtKB-SubCell"/>
</dbReference>
<feature type="non-terminal residue" evidence="7">
    <location>
        <position position="1"/>
    </location>
</feature>
<dbReference type="PANTHER" id="PTHR31845">
    <property type="entry name" value="FINGER DOMAIN PROTEIN, PUTATIVE-RELATED"/>
    <property type="match status" value="1"/>
</dbReference>
<evidence type="ECO:0000256" key="3">
    <source>
        <dbReference type="ARBA" id="ARBA00023125"/>
    </source>
</evidence>
<evidence type="ECO:0000256" key="2">
    <source>
        <dbReference type="ARBA" id="ARBA00023015"/>
    </source>
</evidence>
<dbReference type="Proteomes" id="UP000182658">
    <property type="component" value="Unassembled WGS sequence"/>
</dbReference>
<accession>A0A1J7IB52</accession>
<gene>
    <name evidence="7" type="ORF">CONLIGDRAFT_584386</name>
</gene>
<feature type="region of interest" description="Disordered" evidence="6">
    <location>
        <begin position="37"/>
        <end position="103"/>
    </location>
</feature>
<feature type="compositionally biased region" description="Polar residues" evidence="6">
    <location>
        <begin position="87"/>
        <end position="99"/>
    </location>
</feature>
<evidence type="ECO:0000256" key="6">
    <source>
        <dbReference type="SAM" id="MobiDB-lite"/>
    </source>
</evidence>
<keyword evidence="8" id="KW-1185">Reference proteome</keyword>
<dbReference type="PANTHER" id="PTHR31845:SF32">
    <property type="entry name" value="MISCELLANEOUS ZN(II)2CYS6 TRANSCRIPTION FACTOR (EUROFUNG)-RELATED"/>
    <property type="match status" value="1"/>
</dbReference>